<evidence type="ECO:0000313" key="1">
    <source>
        <dbReference type="EMBL" id="GAJ05704.1"/>
    </source>
</evidence>
<gene>
    <name evidence="1" type="ORF">S12H4_48634</name>
</gene>
<organism evidence="1">
    <name type="scientific">marine sediment metagenome</name>
    <dbReference type="NCBI Taxonomy" id="412755"/>
    <lineage>
        <taxon>unclassified sequences</taxon>
        <taxon>metagenomes</taxon>
        <taxon>ecological metagenomes</taxon>
    </lineage>
</organism>
<comment type="caution">
    <text evidence="1">The sequence shown here is derived from an EMBL/GenBank/DDBJ whole genome shotgun (WGS) entry which is preliminary data.</text>
</comment>
<accession>X1TK98</accession>
<dbReference type="EMBL" id="BARW01030418">
    <property type="protein sequence ID" value="GAJ05704.1"/>
    <property type="molecule type" value="Genomic_DNA"/>
</dbReference>
<dbReference type="AlphaFoldDB" id="X1TK98"/>
<reference evidence="1" key="1">
    <citation type="journal article" date="2014" name="Front. Microbiol.">
        <title>High frequency of phylogenetically diverse reductive dehalogenase-homologous genes in deep subseafloor sedimentary metagenomes.</title>
        <authorList>
            <person name="Kawai M."/>
            <person name="Futagami T."/>
            <person name="Toyoda A."/>
            <person name="Takaki Y."/>
            <person name="Nishi S."/>
            <person name="Hori S."/>
            <person name="Arai W."/>
            <person name="Tsubouchi T."/>
            <person name="Morono Y."/>
            <person name="Uchiyama I."/>
            <person name="Ito T."/>
            <person name="Fujiyama A."/>
            <person name="Inagaki F."/>
            <person name="Takami H."/>
        </authorList>
    </citation>
    <scope>NUCLEOTIDE SEQUENCE</scope>
    <source>
        <strain evidence="1">Expedition CK06-06</strain>
    </source>
</reference>
<protein>
    <submittedName>
        <fullName evidence="1">Uncharacterized protein</fullName>
    </submittedName>
</protein>
<proteinExistence type="predicted"/>
<sequence length="52" mass="6006">RPEFALYLKELTELTEDPVHKRLIAAYKGDSPKASMEAELSQILDEVMKRED</sequence>
<feature type="non-terminal residue" evidence="1">
    <location>
        <position position="1"/>
    </location>
</feature>
<name>X1TK98_9ZZZZ</name>